<organism evidence="2 3">
    <name type="scientific">Bugula neritina</name>
    <name type="common">Brown bryozoan</name>
    <name type="synonym">Sertularia neritina</name>
    <dbReference type="NCBI Taxonomy" id="10212"/>
    <lineage>
        <taxon>Eukaryota</taxon>
        <taxon>Metazoa</taxon>
        <taxon>Spiralia</taxon>
        <taxon>Lophotrochozoa</taxon>
        <taxon>Bryozoa</taxon>
        <taxon>Gymnolaemata</taxon>
        <taxon>Cheilostomatida</taxon>
        <taxon>Flustrina</taxon>
        <taxon>Buguloidea</taxon>
        <taxon>Bugulidae</taxon>
        <taxon>Bugula</taxon>
    </lineage>
</organism>
<keyword evidence="1" id="KW-0812">Transmembrane</keyword>
<sequence>MVLSYINSIPQEVIIEIIAVLFGGGLGWLAKDFSRDQCFSKVHNFLMKIGYLLACLLILKTFSANSDGLITCREATSETELRDMLHSQKFSLALFGLFVGATIGWIRNQTNHSNKEKLPRYHDDFTNNHPSSCLNIYCLVLMFIYIWTCCKAASCAKEQNLQKLAH</sequence>
<proteinExistence type="predicted"/>
<feature type="transmembrane region" description="Helical" evidence="1">
    <location>
        <begin position="13"/>
        <end position="30"/>
    </location>
</feature>
<dbReference type="AlphaFoldDB" id="A0A7J7JB26"/>
<comment type="caution">
    <text evidence="2">The sequence shown here is derived from an EMBL/GenBank/DDBJ whole genome shotgun (WGS) entry which is preliminary data.</text>
</comment>
<keyword evidence="3" id="KW-1185">Reference proteome</keyword>
<name>A0A7J7JB26_BUGNE</name>
<feature type="transmembrane region" description="Helical" evidence="1">
    <location>
        <begin position="129"/>
        <end position="147"/>
    </location>
</feature>
<keyword evidence="1" id="KW-1133">Transmembrane helix</keyword>
<protein>
    <submittedName>
        <fullName evidence="2">Uncharacterized protein</fullName>
    </submittedName>
</protein>
<accession>A0A7J7JB26</accession>
<dbReference type="Proteomes" id="UP000593567">
    <property type="component" value="Unassembled WGS sequence"/>
</dbReference>
<dbReference type="EMBL" id="VXIV02002799">
    <property type="protein sequence ID" value="KAF6022866.1"/>
    <property type="molecule type" value="Genomic_DNA"/>
</dbReference>
<gene>
    <name evidence="2" type="ORF">EB796_018848</name>
</gene>
<keyword evidence="1" id="KW-0472">Membrane</keyword>
<feature type="transmembrane region" description="Helical" evidence="1">
    <location>
        <begin position="90"/>
        <end position="108"/>
    </location>
</feature>
<evidence type="ECO:0000313" key="3">
    <source>
        <dbReference type="Proteomes" id="UP000593567"/>
    </source>
</evidence>
<feature type="transmembrane region" description="Helical" evidence="1">
    <location>
        <begin position="42"/>
        <end position="59"/>
    </location>
</feature>
<evidence type="ECO:0000313" key="2">
    <source>
        <dbReference type="EMBL" id="KAF6022866.1"/>
    </source>
</evidence>
<evidence type="ECO:0000256" key="1">
    <source>
        <dbReference type="SAM" id="Phobius"/>
    </source>
</evidence>
<reference evidence="2" key="1">
    <citation type="submission" date="2020-06" db="EMBL/GenBank/DDBJ databases">
        <title>Draft genome of Bugula neritina, a colonial animal packing powerful symbionts and potential medicines.</title>
        <authorList>
            <person name="Rayko M."/>
        </authorList>
    </citation>
    <scope>NUCLEOTIDE SEQUENCE [LARGE SCALE GENOMIC DNA]</scope>
    <source>
        <strain evidence="2">Kwan_BN1</strain>
    </source>
</reference>